<reference evidence="14 15" key="1">
    <citation type="submission" date="2020-08" db="EMBL/GenBank/DDBJ databases">
        <title>Genome sequence of Tessaracoccus defluvii JCM 17540T.</title>
        <authorList>
            <person name="Hyun D.-W."/>
            <person name="Bae J.-W."/>
        </authorList>
    </citation>
    <scope>NUCLEOTIDE SEQUENCE [LARGE SCALE GENOMIC DNA]</scope>
    <source>
        <strain evidence="14 15">JCM 17540</strain>
    </source>
</reference>
<evidence type="ECO:0000256" key="9">
    <source>
        <dbReference type="ARBA" id="ARBA00047883"/>
    </source>
</evidence>
<dbReference type="KEGG" id="tdf:H9L22_12045"/>
<dbReference type="InterPro" id="IPR034291">
    <property type="entry name" value="TMP_synthase"/>
</dbReference>
<keyword evidence="5 10" id="KW-0460">Magnesium</keyword>
<dbReference type="EMBL" id="CP060789">
    <property type="protein sequence ID" value="QNP55002.1"/>
    <property type="molecule type" value="Genomic_DNA"/>
</dbReference>
<keyword evidence="15" id="KW-1185">Reference proteome</keyword>
<gene>
    <name evidence="10 14" type="primary">thiE</name>
    <name evidence="14" type="ORF">H9L22_12045</name>
</gene>
<evidence type="ECO:0000256" key="3">
    <source>
        <dbReference type="ARBA" id="ARBA00022679"/>
    </source>
</evidence>
<dbReference type="PANTHER" id="PTHR20857">
    <property type="entry name" value="THIAMINE-PHOSPHATE PYROPHOSPHORYLASE"/>
    <property type="match status" value="1"/>
</dbReference>
<proteinExistence type="inferred from homology"/>
<dbReference type="EC" id="2.5.1.3" evidence="10"/>
<feature type="binding site" evidence="10">
    <location>
        <begin position="46"/>
        <end position="50"/>
    </location>
    <ligand>
        <name>4-amino-2-methyl-5-(diphosphooxymethyl)pyrimidine</name>
        <dbReference type="ChEBI" id="CHEBI:57841"/>
    </ligand>
</feature>
<keyword evidence="4 10" id="KW-0479">Metal-binding</keyword>
<dbReference type="Gene3D" id="3.20.20.70">
    <property type="entry name" value="Aldolase class I"/>
    <property type="match status" value="1"/>
</dbReference>
<keyword evidence="6 10" id="KW-0784">Thiamine biosynthesis</keyword>
<name>A0A7H0H386_9ACTN</name>
<organism evidence="14 15">
    <name type="scientific">Tessaracoccus defluvii</name>
    <dbReference type="NCBI Taxonomy" id="1285901"/>
    <lineage>
        <taxon>Bacteria</taxon>
        <taxon>Bacillati</taxon>
        <taxon>Actinomycetota</taxon>
        <taxon>Actinomycetes</taxon>
        <taxon>Propionibacteriales</taxon>
        <taxon>Propionibacteriaceae</taxon>
        <taxon>Tessaracoccus</taxon>
    </lineage>
</organism>
<evidence type="ECO:0000259" key="13">
    <source>
        <dbReference type="Pfam" id="PF02581"/>
    </source>
</evidence>
<comment type="cofactor">
    <cofactor evidence="10">
        <name>Mg(2+)</name>
        <dbReference type="ChEBI" id="CHEBI:18420"/>
    </cofactor>
    <text evidence="10">Binds 1 Mg(2+) ion per subunit.</text>
</comment>
<evidence type="ECO:0000256" key="7">
    <source>
        <dbReference type="ARBA" id="ARBA00047334"/>
    </source>
</evidence>
<evidence type="ECO:0000256" key="1">
    <source>
        <dbReference type="ARBA" id="ARBA00003814"/>
    </source>
</evidence>
<comment type="catalytic activity">
    <reaction evidence="9 10 11">
        <text>2-[(2R,5Z)-2-carboxy-4-methylthiazol-5(2H)-ylidene]ethyl phosphate + 4-amino-2-methyl-5-(diphosphooxymethyl)pyrimidine + 2 H(+) = thiamine phosphate + CO2 + diphosphate</text>
        <dbReference type="Rhea" id="RHEA:47844"/>
        <dbReference type="ChEBI" id="CHEBI:15378"/>
        <dbReference type="ChEBI" id="CHEBI:16526"/>
        <dbReference type="ChEBI" id="CHEBI:33019"/>
        <dbReference type="ChEBI" id="CHEBI:37575"/>
        <dbReference type="ChEBI" id="CHEBI:57841"/>
        <dbReference type="ChEBI" id="CHEBI:62899"/>
        <dbReference type="EC" id="2.5.1.3"/>
    </reaction>
</comment>
<dbReference type="InterPro" id="IPR022998">
    <property type="entry name" value="ThiamineP_synth_TenI"/>
</dbReference>
<evidence type="ECO:0000313" key="15">
    <source>
        <dbReference type="Proteomes" id="UP000516117"/>
    </source>
</evidence>
<dbReference type="Pfam" id="PF02581">
    <property type="entry name" value="TMP-TENI"/>
    <property type="match status" value="1"/>
</dbReference>
<dbReference type="AlphaFoldDB" id="A0A7H0H386"/>
<keyword evidence="3 10" id="KW-0808">Transferase</keyword>
<evidence type="ECO:0000256" key="11">
    <source>
        <dbReference type="RuleBase" id="RU003826"/>
    </source>
</evidence>
<evidence type="ECO:0000313" key="14">
    <source>
        <dbReference type="EMBL" id="QNP55002.1"/>
    </source>
</evidence>
<dbReference type="GO" id="GO:0005737">
    <property type="term" value="C:cytoplasm"/>
    <property type="evidence" value="ECO:0007669"/>
    <property type="project" value="TreeGrafter"/>
</dbReference>
<accession>A0A7H0H386</accession>
<feature type="binding site" evidence="10">
    <location>
        <position position="85"/>
    </location>
    <ligand>
        <name>Mg(2+)</name>
        <dbReference type="ChEBI" id="CHEBI:18420"/>
    </ligand>
</feature>
<evidence type="ECO:0000256" key="8">
    <source>
        <dbReference type="ARBA" id="ARBA00047851"/>
    </source>
</evidence>
<evidence type="ECO:0000256" key="6">
    <source>
        <dbReference type="ARBA" id="ARBA00022977"/>
    </source>
</evidence>
<evidence type="ECO:0000256" key="12">
    <source>
        <dbReference type="RuleBase" id="RU004253"/>
    </source>
</evidence>
<dbReference type="Proteomes" id="UP000516117">
    <property type="component" value="Chromosome"/>
</dbReference>
<dbReference type="InterPro" id="IPR036206">
    <property type="entry name" value="ThiamineP_synth_sf"/>
</dbReference>
<feature type="binding site" evidence="10">
    <location>
        <position position="122"/>
    </location>
    <ligand>
        <name>4-amino-2-methyl-5-(diphosphooxymethyl)pyrimidine</name>
        <dbReference type="ChEBI" id="CHEBI:57841"/>
    </ligand>
</feature>
<feature type="binding site" evidence="10">
    <location>
        <position position="152"/>
    </location>
    <ligand>
        <name>4-amino-2-methyl-5-(diphosphooxymethyl)pyrimidine</name>
        <dbReference type="ChEBI" id="CHEBI:57841"/>
    </ligand>
</feature>
<comment type="pathway">
    <text evidence="2 10 12">Cofactor biosynthesis; thiamine diphosphate biosynthesis; thiamine phosphate from 4-amino-2-methyl-5-diphosphomethylpyrimidine and 4-methyl-5-(2-phosphoethyl)-thiazole: step 1/1.</text>
</comment>
<feature type="binding site" evidence="10">
    <location>
        <position position="103"/>
    </location>
    <ligand>
        <name>Mg(2+)</name>
        <dbReference type="ChEBI" id="CHEBI:18420"/>
    </ligand>
</feature>
<feature type="binding site" evidence="10">
    <location>
        <begin position="149"/>
        <end position="151"/>
    </location>
    <ligand>
        <name>2-[(2R,5Z)-2-carboxy-4-methylthiazol-5(2H)-ylidene]ethyl phosphate</name>
        <dbReference type="ChEBI" id="CHEBI:62899"/>
    </ligand>
</feature>
<dbReference type="UniPathway" id="UPA00060">
    <property type="reaction ID" value="UER00141"/>
</dbReference>
<feature type="binding site" evidence="10">
    <location>
        <begin position="202"/>
        <end position="203"/>
    </location>
    <ligand>
        <name>2-[(2R,5Z)-2-carboxy-4-methylthiazol-5(2H)-ylidene]ethyl phosphate</name>
        <dbReference type="ChEBI" id="CHEBI:62899"/>
    </ligand>
</feature>
<evidence type="ECO:0000256" key="4">
    <source>
        <dbReference type="ARBA" id="ARBA00022723"/>
    </source>
</evidence>
<dbReference type="CDD" id="cd00564">
    <property type="entry name" value="TMP_TenI"/>
    <property type="match status" value="1"/>
</dbReference>
<comment type="catalytic activity">
    <reaction evidence="8 10 11">
        <text>2-(2-carboxy-4-methylthiazol-5-yl)ethyl phosphate + 4-amino-2-methyl-5-(diphosphooxymethyl)pyrimidine + 2 H(+) = thiamine phosphate + CO2 + diphosphate</text>
        <dbReference type="Rhea" id="RHEA:47848"/>
        <dbReference type="ChEBI" id="CHEBI:15378"/>
        <dbReference type="ChEBI" id="CHEBI:16526"/>
        <dbReference type="ChEBI" id="CHEBI:33019"/>
        <dbReference type="ChEBI" id="CHEBI:37575"/>
        <dbReference type="ChEBI" id="CHEBI:57841"/>
        <dbReference type="ChEBI" id="CHEBI:62890"/>
        <dbReference type="EC" id="2.5.1.3"/>
    </reaction>
</comment>
<feature type="domain" description="Thiamine phosphate synthase/TenI" evidence="13">
    <location>
        <begin position="15"/>
        <end position="205"/>
    </location>
</feature>
<dbReference type="GO" id="GO:0009228">
    <property type="term" value="P:thiamine biosynthetic process"/>
    <property type="evidence" value="ECO:0007669"/>
    <property type="project" value="UniProtKB-KW"/>
</dbReference>
<feature type="binding site" evidence="10">
    <location>
        <position position="182"/>
    </location>
    <ligand>
        <name>2-[(2R,5Z)-2-carboxy-4-methylthiazol-5(2H)-ylidene]ethyl phosphate</name>
        <dbReference type="ChEBI" id="CHEBI:62899"/>
    </ligand>
</feature>
<comment type="catalytic activity">
    <reaction evidence="7 10 11">
        <text>4-methyl-5-(2-phosphooxyethyl)-thiazole + 4-amino-2-methyl-5-(diphosphooxymethyl)pyrimidine + H(+) = thiamine phosphate + diphosphate</text>
        <dbReference type="Rhea" id="RHEA:22328"/>
        <dbReference type="ChEBI" id="CHEBI:15378"/>
        <dbReference type="ChEBI" id="CHEBI:33019"/>
        <dbReference type="ChEBI" id="CHEBI:37575"/>
        <dbReference type="ChEBI" id="CHEBI:57841"/>
        <dbReference type="ChEBI" id="CHEBI:58296"/>
        <dbReference type="EC" id="2.5.1.3"/>
    </reaction>
</comment>
<evidence type="ECO:0000256" key="2">
    <source>
        <dbReference type="ARBA" id="ARBA00005165"/>
    </source>
</evidence>
<feature type="binding site" evidence="10">
    <location>
        <position position="84"/>
    </location>
    <ligand>
        <name>4-amino-2-methyl-5-(diphosphooxymethyl)pyrimidine</name>
        <dbReference type="ChEBI" id="CHEBI:57841"/>
    </ligand>
</feature>
<dbReference type="GO" id="GO:0004789">
    <property type="term" value="F:thiamine-phosphate diphosphorylase activity"/>
    <property type="evidence" value="ECO:0007669"/>
    <property type="project" value="UniProtKB-UniRule"/>
</dbReference>
<dbReference type="HAMAP" id="MF_00097">
    <property type="entry name" value="TMP_synthase"/>
    <property type="match status" value="1"/>
</dbReference>
<dbReference type="RefSeq" id="WP_187720138.1">
    <property type="nucleotide sequence ID" value="NZ_BAABBL010000004.1"/>
</dbReference>
<sequence>MRARPEYSADVDWRLYFVTDTALSGGIDRVPAVVEEAIIGGVGVIQVRDKDLDDDDFARLTRDVMLAADRAFDVTGRRVDIFVNDRLDIADHFGLHLHLGQSDGDIHRARARLGDDTLIGLSISNEAQLLAELADPTADALGLSPIWATPTKTDTDPALGLDGARRLVDLTAGAAITLGIGGINADNARDVIATGVDGVCVVSAIAASPDPRAAASRLLSLWSPA</sequence>
<comment type="function">
    <text evidence="1 10">Condenses 4-methyl-5-(beta-hydroxyethyl)thiazole monophosphate (THZ-P) and 2-methyl-4-amino-5-hydroxymethyl pyrimidine pyrophosphate (HMP-PP) to form thiamine monophosphate (TMP).</text>
</comment>
<dbReference type="NCBIfam" id="TIGR00693">
    <property type="entry name" value="thiE"/>
    <property type="match status" value="1"/>
</dbReference>
<dbReference type="GO" id="GO:0009229">
    <property type="term" value="P:thiamine diphosphate biosynthetic process"/>
    <property type="evidence" value="ECO:0007669"/>
    <property type="project" value="UniProtKB-UniRule"/>
</dbReference>
<dbReference type="GO" id="GO:0000287">
    <property type="term" value="F:magnesium ion binding"/>
    <property type="evidence" value="ECO:0007669"/>
    <property type="project" value="UniProtKB-UniRule"/>
</dbReference>
<protein>
    <recommendedName>
        <fullName evidence="10">Thiamine-phosphate synthase</fullName>
        <shortName evidence="10">TP synthase</shortName>
        <shortName evidence="10">TPS</shortName>
        <ecNumber evidence="10">2.5.1.3</ecNumber>
    </recommendedName>
    <alternativeName>
        <fullName evidence="10">Thiamine-phosphate pyrophosphorylase</fullName>
        <shortName evidence="10">TMP pyrophosphorylase</shortName>
        <shortName evidence="10">TMP-PPase</shortName>
    </alternativeName>
</protein>
<dbReference type="InterPro" id="IPR013785">
    <property type="entry name" value="Aldolase_TIM"/>
</dbReference>
<dbReference type="SUPFAM" id="SSF51391">
    <property type="entry name" value="Thiamin phosphate synthase"/>
    <property type="match status" value="1"/>
</dbReference>
<comment type="similarity">
    <text evidence="10 11">Belongs to the thiamine-phosphate synthase family.</text>
</comment>
<dbReference type="PANTHER" id="PTHR20857:SF23">
    <property type="entry name" value="THIAMINE BIOSYNTHETIC BIFUNCTIONAL ENZYME"/>
    <property type="match status" value="1"/>
</dbReference>
<evidence type="ECO:0000256" key="5">
    <source>
        <dbReference type="ARBA" id="ARBA00022842"/>
    </source>
</evidence>
<evidence type="ECO:0000256" key="10">
    <source>
        <dbReference type="HAMAP-Rule" id="MF_00097"/>
    </source>
</evidence>